<dbReference type="Pfam" id="PF24756">
    <property type="entry name" value="THD_CWZF3-5-7"/>
    <property type="match status" value="1"/>
</dbReference>
<accession>A0AA39A393</accession>
<dbReference type="Proteomes" id="UP001168098">
    <property type="component" value="Unassembled WGS sequence"/>
</dbReference>
<feature type="region of interest" description="Disordered" evidence="4">
    <location>
        <begin position="1221"/>
        <end position="1241"/>
    </location>
</feature>
<evidence type="ECO:0000313" key="7">
    <source>
        <dbReference type="Proteomes" id="UP001168098"/>
    </source>
</evidence>
<feature type="region of interest" description="Disordered" evidence="4">
    <location>
        <begin position="533"/>
        <end position="552"/>
    </location>
</feature>
<feature type="domain" description="CW-type" evidence="5">
    <location>
        <begin position="638"/>
        <end position="691"/>
    </location>
</feature>
<feature type="compositionally biased region" description="Basic and acidic residues" evidence="4">
    <location>
        <begin position="1231"/>
        <end position="1241"/>
    </location>
</feature>
<evidence type="ECO:0000256" key="4">
    <source>
        <dbReference type="SAM" id="MobiDB-lite"/>
    </source>
</evidence>
<feature type="region of interest" description="Disordered" evidence="4">
    <location>
        <begin position="721"/>
        <end position="825"/>
    </location>
</feature>
<dbReference type="Gene3D" id="3.30.40.100">
    <property type="match status" value="1"/>
</dbReference>
<feature type="region of interest" description="Disordered" evidence="4">
    <location>
        <begin position="1049"/>
        <end position="1081"/>
    </location>
</feature>
<feature type="compositionally biased region" description="Polar residues" evidence="4">
    <location>
        <begin position="200"/>
        <end position="211"/>
    </location>
</feature>
<proteinExistence type="predicted"/>
<gene>
    <name evidence="6" type="ORF">PVL29_005751</name>
</gene>
<dbReference type="InterPro" id="IPR055300">
    <property type="entry name" value="CWZF3/5/7"/>
</dbReference>
<keyword evidence="7" id="KW-1185">Reference proteome</keyword>
<evidence type="ECO:0000256" key="2">
    <source>
        <dbReference type="ARBA" id="ARBA00022771"/>
    </source>
</evidence>
<dbReference type="PANTHER" id="PTHR46524">
    <property type="entry name" value="CW-TYPE ZINC FINGER"/>
    <property type="match status" value="1"/>
</dbReference>
<evidence type="ECO:0000259" key="5">
    <source>
        <dbReference type="PROSITE" id="PS51050"/>
    </source>
</evidence>
<dbReference type="GO" id="GO:0008270">
    <property type="term" value="F:zinc ion binding"/>
    <property type="evidence" value="ECO:0007669"/>
    <property type="project" value="UniProtKB-KW"/>
</dbReference>
<evidence type="ECO:0000256" key="3">
    <source>
        <dbReference type="ARBA" id="ARBA00022833"/>
    </source>
</evidence>
<feature type="compositionally biased region" description="Basic and acidic residues" evidence="4">
    <location>
        <begin position="797"/>
        <end position="825"/>
    </location>
</feature>
<dbReference type="InterPro" id="IPR056406">
    <property type="entry name" value="THD_CWZF3/5/7"/>
</dbReference>
<comment type="caution">
    <text evidence="6">The sequence shown here is derived from an EMBL/GenBank/DDBJ whole genome shotgun (WGS) entry which is preliminary data.</text>
</comment>
<feature type="compositionally biased region" description="Polar residues" evidence="4">
    <location>
        <begin position="755"/>
        <end position="767"/>
    </location>
</feature>
<feature type="compositionally biased region" description="Polar residues" evidence="4">
    <location>
        <begin position="730"/>
        <end position="739"/>
    </location>
</feature>
<name>A0AA39A393_VITRO</name>
<evidence type="ECO:0000256" key="1">
    <source>
        <dbReference type="ARBA" id="ARBA00022723"/>
    </source>
</evidence>
<reference evidence="6 7" key="1">
    <citation type="journal article" date="2023" name="BMC Biotechnol.">
        <title>Vitis rotundifolia cv Carlos genome sequencing.</title>
        <authorList>
            <person name="Huff M."/>
            <person name="Hulse-Kemp A."/>
            <person name="Scheffler B."/>
            <person name="Youngblood R."/>
            <person name="Simpson S."/>
            <person name="Babiker E."/>
            <person name="Staton M."/>
        </authorList>
    </citation>
    <scope>NUCLEOTIDE SEQUENCE [LARGE SCALE GENOMIC DNA]</scope>
    <source>
        <tissue evidence="6">Leaf</tissue>
    </source>
</reference>
<evidence type="ECO:0000313" key="6">
    <source>
        <dbReference type="EMBL" id="KAJ9700067.1"/>
    </source>
</evidence>
<keyword evidence="2" id="KW-0863">Zinc-finger</keyword>
<dbReference type="EMBL" id="JARBHA010000005">
    <property type="protein sequence ID" value="KAJ9700067.1"/>
    <property type="molecule type" value="Genomic_DNA"/>
</dbReference>
<feature type="compositionally biased region" description="Basic and acidic residues" evidence="4">
    <location>
        <begin position="770"/>
        <end position="790"/>
    </location>
</feature>
<sequence>MEENELEEGEACYYKEEDSTSIDPEIALSYIGEKLQDVLGHFQKDFEGGVSAENLGAKFGGYGSFLPTYQRSSSIWSHPKTPQRVQNHNEAISPNNLLMEGCPQIAKAPSNAHPSVKLGTTSCDAPSLSMSRVPSGNISVKQDLFLPSAPVMEMSPSKHGTSNKLVNPTGRRVPKVRIKVGSVNAEKKNAEIYSGLGLDNSPSSSLGNSPDESGGMPLESQTLQESPTSILQIMTSFAVPEGVLLSPLHDSFICLIRKKKFPRNSKPVPAFEGSQEQPALSPDEAATLLVDDQVLKEKKTRLVGKSERRAEVKHGSSIDVKNDMAFPLKEEVENQFPEGKEHFSNDLKFTSLSNTLHDVGDSGKGTGRATEIFGEPNKDGLKERVFFSDLDKEEPLESITGQDSGTSVQRNVKSSSLENTWECGVACSNKNVSADPREDVRYKGNKLPGQFRADSDMFRGKEDTDVGEMDPSQWKLGQKAVSHDHGRITMSCKKEKQLWEGKKKLKGAQINGEPASHLAEEGLRIGFCSAPKDKHNLKSQKDTGEVEDNPRELLTDRKSEQMDDRIGPLKRPGERAKVSDFKDVEKGGSAFFKSKGRSSGKRVENQYASEASLQVALNPPFTENRSTTKMVPAAVAPVVIEENWVCCDSCQKWRLLPFGKKPEHLPEKWLCSMLSWLPGLNRCDISEEETTKALNASYQLSIPESQTSMHNHVNGIASGVTLDDVRHPGQNHQNPSSHDMPNEGKKKYGCKKMSNAGNNSGQIPNSAKNHRQEPLKSRSLTDMHNLDVEKHIHKQKEKNMKKGDLEQMKTKSKREADNYGGETSKKAKTEDACYSGKNCNFKHGRDLGKVCLISDTTLPAKATGKEVIKSNEICYSMDSNCDEKDKILLSVKKLEDQAQVSLHGGSLAMKTCDKRDIALEERKLNEWEDIENQTDVFQITKHHIQENKVFVKKENSEMEFRKEKKTKLSIEGVESNTSKGDDRSRKGVMTRILLSGTKDDEVDNIEEVRIIEKYQQHKTCEENITSQQNLDSIDSMKKDLGTGKVSMAATSSSSKVSGSHKTRANFQEVKGSPAESVSSSPLRASKLDNLTSEKGGILRKDDATDGGLSMVGNLGRCLNGVGNRSCNQSGVPIKEKVSSFFPPKSLELHALDYRDGDAKPKFSAKAKPSELGNSRLVKGDAVTSEQHHEYGNDLHAVEHCDNENRKSESHFCDNALYPKKSSRGSTMWSKENNRRSRSDFDGDKMKVCDPLNEQEDLHASKSLRCKLENDTQHLAPHPETVSDVKHGFPDQGCIKYNDDEKNHVNKGNSLGKWSGDSKKENQLKFREYEGSNLKLGDSCSLNKSATPQKFLNKSFAKKTDLKGLESRGETLQLFPHHEGEYETLARDFQSVPGSQKERVFDLCSVGASADADVSKVLKEPGNAGIKNGTRQSLGHLLPNEHRVRDLSVPSPMRKHSFGPTATNALKEAKDLRDYADRLKSSGFGFESYETYFQAAVKFLHGASLLETCNSDRGKNGVMTQIQAYSTAAKLCERCAHEYERRQEMAAAALAYKCMEVAHMRVVYCKHSSINRDRHELQATLQIPPKGESPSSSASDIDNLNNQTMTDKAALSKVSHVGGKHVIVAHNHPNFVRLLDFTQDVNFAIEASGKSQKAFVAANLLLEEAQNREGITSVRRVIDFSFQDVEGLIRLVRLAQEAISQSGLSGSRD</sequence>
<dbReference type="PROSITE" id="PS51050">
    <property type="entry name" value="ZF_CW"/>
    <property type="match status" value="1"/>
</dbReference>
<keyword evidence="1" id="KW-0479">Metal-binding</keyword>
<dbReference type="PANTHER" id="PTHR46524:SF12">
    <property type="entry name" value="CW-TYPE DOMAIN-CONTAINING PROTEIN"/>
    <property type="match status" value="1"/>
</dbReference>
<keyword evidence="3" id="KW-0862">Zinc</keyword>
<protein>
    <recommendedName>
        <fullName evidence="5">CW-type domain-containing protein</fullName>
    </recommendedName>
</protein>
<organism evidence="6 7">
    <name type="scientific">Vitis rotundifolia</name>
    <name type="common">Muscadine grape</name>
    <dbReference type="NCBI Taxonomy" id="103349"/>
    <lineage>
        <taxon>Eukaryota</taxon>
        <taxon>Viridiplantae</taxon>
        <taxon>Streptophyta</taxon>
        <taxon>Embryophyta</taxon>
        <taxon>Tracheophyta</taxon>
        <taxon>Spermatophyta</taxon>
        <taxon>Magnoliopsida</taxon>
        <taxon>eudicotyledons</taxon>
        <taxon>Gunneridae</taxon>
        <taxon>Pentapetalae</taxon>
        <taxon>rosids</taxon>
        <taxon>Vitales</taxon>
        <taxon>Vitaceae</taxon>
        <taxon>Viteae</taxon>
        <taxon>Vitis</taxon>
    </lineage>
</organism>
<dbReference type="Pfam" id="PF07496">
    <property type="entry name" value="zf-CW"/>
    <property type="match status" value="1"/>
</dbReference>
<feature type="region of interest" description="Disordered" evidence="4">
    <location>
        <begin position="194"/>
        <end position="224"/>
    </location>
</feature>
<dbReference type="InterPro" id="IPR011124">
    <property type="entry name" value="Znf_CW"/>
</dbReference>